<keyword evidence="3" id="KW-1185">Reference proteome</keyword>
<dbReference type="KEGG" id="meme:HYG87_04805"/>
<reference evidence="2" key="1">
    <citation type="submission" date="2020-07" db="EMBL/GenBank/DDBJ databases">
        <title>Methanobacterium. sp. MethCan genome.</title>
        <authorList>
            <person name="Postec A."/>
            <person name="Quemeneur M."/>
        </authorList>
    </citation>
    <scope>NUCLEOTIDE SEQUENCE</scope>
    <source>
        <strain evidence="2">MethCAN</strain>
    </source>
</reference>
<dbReference type="AlphaFoldDB" id="A0A8T8K557"/>
<accession>A0A8T8K557</accession>
<protein>
    <recommendedName>
        <fullName evidence="4">B box-type domain-containing protein</fullName>
    </recommendedName>
</protein>
<dbReference type="GeneID" id="64820060"/>
<keyword evidence="1" id="KW-1133">Transmembrane helix</keyword>
<evidence type="ECO:0000313" key="3">
    <source>
        <dbReference type="Proteomes" id="UP000681041"/>
    </source>
</evidence>
<dbReference type="Proteomes" id="UP000681041">
    <property type="component" value="Chromosome"/>
</dbReference>
<keyword evidence="1" id="KW-0472">Membrane</keyword>
<keyword evidence="1" id="KW-0812">Transmembrane</keyword>
<evidence type="ECO:0000256" key="1">
    <source>
        <dbReference type="SAM" id="Phobius"/>
    </source>
</evidence>
<dbReference type="OrthoDB" id="80913at2157"/>
<evidence type="ECO:0000313" key="2">
    <source>
        <dbReference type="EMBL" id="QUH23137.1"/>
    </source>
</evidence>
<organism evidence="2 3">
    <name type="scientific">Methanobacterium alkalithermotolerans</name>
    <dbReference type="NCBI Taxonomy" id="2731220"/>
    <lineage>
        <taxon>Archaea</taxon>
        <taxon>Methanobacteriati</taxon>
        <taxon>Methanobacteriota</taxon>
        <taxon>Methanomada group</taxon>
        <taxon>Methanobacteria</taxon>
        <taxon>Methanobacteriales</taxon>
        <taxon>Methanobacteriaceae</taxon>
        <taxon>Methanobacterium</taxon>
    </lineage>
</organism>
<gene>
    <name evidence="2" type="ORF">HYG87_04805</name>
</gene>
<dbReference type="EMBL" id="CP058560">
    <property type="protein sequence ID" value="QUH23137.1"/>
    <property type="molecule type" value="Genomic_DNA"/>
</dbReference>
<name>A0A8T8K557_9EURY</name>
<evidence type="ECO:0008006" key="4">
    <source>
        <dbReference type="Google" id="ProtNLM"/>
    </source>
</evidence>
<proteinExistence type="predicted"/>
<feature type="transmembrane region" description="Helical" evidence="1">
    <location>
        <begin position="93"/>
        <end position="118"/>
    </location>
</feature>
<sequence length="146" mass="16297">MKCENHPDKEGVAACVSCGKILCADCRLKLVGKNYCQECADDLVTLYSDKKEVASESKPIKAGYGKVKPQSSPAMDNSYEKARPVKKDSSNRFLLFCLIFLVVLFFIALGLYIIYLLYLAPFYGDLSNVINILLTDPQRIINFLIG</sequence>
<dbReference type="RefSeq" id="WP_211534084.1">
    <property type="nucleotide sequence ID" value="NZ_CP058560.1"/>
</dbReference>